<proteinExistence type="predicted"/>
<sequence length="215" mass="24012">MLREIIDNLLSTKLPPLQCYHIRGSELKAALPHRLQVKRQIQTLKIPAHREGYLVIPTTSRTPENEYNSQCAMAVHPWKQYNYTNISLRKSFQEPPDINESCVVTSPLFAAHPHKPCKVPLVQPAIEPARVSTTIKSKSPLRYHTNAMPGGPPAPRPSTNALTQSIHLPPPPMQTDRHRADLAENPDSVGGRTPKGTPSTSKARTWEYRDGKAEV</sequence>
<evidence type="ECO:0000313" key="3">
    <source>
        <dbReference type="Proteomes" id="UP001304895"/>
    </source>
</evidence>
<feature type="region of interest" description="Disordered" evidence="1">
    <location>
        <begin position="141"/>
        <end position="215"/>
    </location>
</feature>
<evidence type="ECO:0000313" key="2">
    <source>
        <dbReference type="EMBL" id="KAK4132927.1"/>
    </source>
</evidence>
<protein>
    <submittedName>
        <fullName evidence="2">Uncharacterized protein</fullName>
    </submittedName>
</protein>
<reference evidence="2" key="2">
    <citation type="submission" date="2023-05" db="EMBL/GenBank/DDBJ databases">
        <authorList>
            <consortium name="Lawrence Berkeley National Laboratory"/>
            <person name="Steindorff A."/>
            <person name="Hensen N."/>
            <person name="Bonometti L."/>
            <person name="Westerberg I."/>
            <person name="Brannstrom I.O."/>
            <person name="Guillou S."/>
            <person name="Cros-Aarteil S."/>
            <person name="Calhoun S."/>
            <person name="Haridas S."/>
            <person name="Kuo A."/>
            <person name="Mondo S."/>
            <person name="Pangilinan J."/>
            <person name="Riley R."/>
            <person name="Labutti K."/>
            <person name="Andreopoulos B."/>
            <person name="Lipzen A."/>
            <person name="Chen C."/>
            <person name="Yanf M."/>
            <person name="Daum C."/>
            <person name="Ng V."/>
            <person name="Clum A."/>
            <person name="Ohm R."/>
            <person name="Martin F."/>
            <person name="Silar P."/>
            <person name="Natvig D."/>
            <person name="Lalanne C."/>
            <person name="Gautier V."/>
            <person name="Ament-Velasquez S.L."/>
            <person name="Kruys A."/>
            <person name="Hutchinson M.I."/>
            <person name="Powell A.J."/>
            <person name="Barry K."/>
            <person name="Miller A.N."/>
            <person name="Grigoriev I.V."/>
            <person name="Debuchy R."/>
            <person name="Gladieux P."/>
            <person name="Thoren M.H."/>
            <person name="Johannesson H."/>
        </authorList>
    </citation>
    <scope>NUCLEOTIDE SEQUENCE</scope>
    <source>
        <strain evidence="2">CBS 123565</strain>
    </source>
</reference>
<dbReference type="EMBL" id="MU853414">
    <property type="protein sequence ID" value="KAK4132927.1"/>
    <property type="molecule type" value="Genomic_DNA"/>
</dbReference>
<dbReference type="AlphaFoldDB" id="A0AAN6UH55"/>
<dbReference type="Proteomes" id="UP001304895">
    <property type="component" value="Unassembled WGS sequence"/>
</dbReference>
<accession>A0AAN6UH55</accession>
<reference evidence="2" key="1">
    <citation type="journal article" date="2023" name="Mol. Phylogenet. Evol.">
        <title>Genome-scale phylogeny and comparative genomics of the fungal order Sordariales.</title>
        <authorList>
            <person name="Hensen N."/>
            <person name="Bonometti L."/>
            <person name="Westerberg I."/>
            <person name="Brannstrom I.O."/>
            <person name="Guillou S."/>
            <person name="Cros-Aarteil S."/>
            <person name="Calhoun S."/>
            <person name="Haridas S."/>
            <person name="Kuo A."/>
            <person name="Mondo S."/>
            <person name="Pangilinan J."/>
            <person name="Riley R."/>
            <person name="LaButti K."/>
            <person name="Andreopoulos B."/>
            <person name="Lipzen A."/>
            <person name="Chen C."/>
            <person name="Yan M."/>
            <person name="Daum C."/>
            <person name="Ng V."/>
            <person name="Clum A."/>
            <person name="Steindorff A."/>
            <person name="Ohm R.A."/>
            <person name="Martin F."/>
            <person name="Silar P."/>
            <person name="Natvig D.O."/>
            <person name="Lalanne C."/>
            <person name="Gautier V."/>
            <person name="Ament-Velasquez S.L."/>
            <person name="Kruys A."/>
            <person name="Hutchinson M.I."/>
            <person name="Powell A.J."/>
            <person name="Barry K."/>
            <person name="Miller A.N."/>
            <person name="Grigoriev I.V."/>
            <person name="Debuchy R."/>
            <person name="Gladieux P."/>
            <person name="Hiltunen Thoren M."/>
            <person name="Johannesson H."/>
        </authorList>
    </citation>
    <scope>NUCLEOTIDE SEQUENCE</scope>
    <source>
        <strain evidence="2">CBS 123565</strain>
    </source>
</reference>
<keyword evidence="3" id="KW-1185">Reference proteome</keyword>
<feature type="compositionally biased region" description="Polar residues" evidence="1">
    <location>
        <begin position="157"/>
        <end position="166"/>
    </location>
</feature>
<gene>
    <name evidence="2" type="ORF">BT67DRAFT_65204</name>
</gene>
<evidence type="ECO:0000256" key="1">
    <source>
        <dbReference type="SAM" id="MobiDB-lite"/>
    </source>
</evidence>
<organism evidence="2 3">
    <name type="scientific">Trichocladium antarcticum</name>
    <dbReference type="NCBI Taxonomy" id="1450529"/>
    <lineage>
        <taxon>Eukaryota</taxon>
        <taxon>Fungi</taxon>
        <taxon>Dikarya</taxon>
        <taxon>Ascomycota</taxon>
        <taxon>Pezizomycotina</taxon>
        <taxon>Sordariomycetes</taxon>
        <taxon>Sordariomycetidae</taxon>
        <taxon>Sordariales</taxon>
        <taxon>Chaetomiaceae</taxon>
        <taxon>Trichocladium</taxon>
    </lineage>
</organism>
<feature type="compositionally biased region" description="Basic and acidic residues" evidence="1">
    <location>
        <begin position="204"/>
        <end position="215"/>
    </location>
</feature>
<comment type="caution">
    <text evidence="2">The sequence shown here is derived from an EMBL/GenBank/DDBJ whole genome shotgun (WGS) entry which is preliminary data.</text>
</comment>
<name>A0AAN6UH55_9PEZI</name>